<dbReference type="InterPro" id="IPR012173">
    <property type="entry name" value="Mpp10"/>
</dbReference>
<name>A0A1V6Q7W0_9EURO</name>
<dbReference type="GO" id="GO:0005732">
    <property type="term" value="C:sno(s)RNA-containing ribonucleoprotein complex"/>
    <property type="evidence" value="ECO:0007669"/>
    <property type="project" value="UniProtKB-UniRule"/>
</dbReference>
<feature type="compositionally biased region" description="Basic and acidic residues" evidence="8">
    <location>
        <begin position="219"/>
        <end position="234"/>
    </location>
</feature>
<feature type="compositionally biased region" description="Basic residues" evidence="8">
    <location>
        <begin position="630"/>
        <end position="640"/>
    </location>
</feature>
<feature type="compositionally biased region" description="Acidic residues" evidence="8">
    <location>
        <begin position="274"/>
        <end position="286"/>
    </location>
</feature>
<feature type="compositionally biased region" description="Basic and acidic residues" evidence="8">
    <location>
        <begin position="690"/>
        <end position="699"/>
    </location>
</feature>
<feature type="compositionally biased region" description="Basic and acidic residues" evidence="8">
    <location>
        <begin position="620"/>
        <end position="629"/>
    </location>
</feature>
<feature type="compositionally biased region" description="Acidic residues" evidence="8">
    <location>
        <begin position="145"/>
        <end position="186"/>
    </location>
</feature>
<feature type="region of interest" description="Disordered" evidence="8">
    <location>
        <begin position="620"/>
        <end position="663"/>
    </location>
</feature>
<keyword evidence="2 7" id="KW-0690">Ribosome biogenesis</keyword>
<comment type="subcellular location">
    <subcellularLocation>
        <location evidence="1 7">Nucleus</location>
        <location evidence="1 7">Nucleolus</location>
    </subcellularLocation>
</comment>
<feature type="region of interest" description="Disordered" evidence="8">
    <location>
        <begin position="676"/>
        <end position="699"/>
    </location>
</feature>
<feature type="compositionally biased region" description="Polar residues" evidence="8">
    <location>
        <begin position="263"/>
        <end position="272"/>
    </location>
</feature>
<dbReference type="AlphaFoldDB" id="A0A1V6Q7W0"/>
<dbReference type="OrthoDB" id="445326at2759"/>
<reference evidence="10" key="1">
    <citation type="journal article" date="2017" name="Nat. Microbiol.">
        <title>Global analysis of biosynthetic gene clusters reveals vast potential of secondary metabolite production in Penicillium species.</title>
        <authorList>
            <person name="Nielsen J.C."/>
            <person name="Grijseels S."/>
            <person name="Prigent S."/>
            <person name="Ji B."/>
            <person name="Dainat J."/>
            <person name="Nielsen K.F."/>
            <person name="Frisvad J.C."/>
            <person name="Workman M."/>
            <person name="Nielsen J."/>
        </authorList>
    </citation>
    <scope>NUCLEOTIDE SEQUENCE [LARGE SCALE GENOMIC DNA]</scope>
    <source>
        <strain evidence="10">IBT 31811</strain>
    </source>
</reference>
<dbReference type="PANTHER" id="PTHR17039">
    <property type="entry name" value="U3 SMALL NUCLEOLAR RIBONUCLEOPROTEIN PROTEIN MPP10"/>
    <property type="match status" value="1"/>
</dbReference>
<evidence type="ECO:0000313" key="9">
    <source>
        <dbReference type="EMBL" id="OQD85320.1"/>
    </source>
</evidence>
<evidence type="ECO:0000256" key="3">
    <source>
        <dbReference type="ARBA" id="ARBA00022552"/>
    </source>
</evidence>
<dbReference type="GO" id="GO:0006364">
    <property type="term" value="P:rRNA processing"/>
    <property type="evidence" value="ECO:0007669"/>
    <property type="project" value="UniProtKB-KW"/>
</dbReference>
<evidence type="ECO:0000256" key="1">
    <source>
        <dbReference type="ARBA" id="ARBA00004604"/>
    </source>
</evidence>
<feature type="region of interest" description="Disordered" evidence="8">
    <location>
        <begin position="118"/>
        <end position="201"/>
    </location>
</feature>
<dbReference type="Proteomes" id="UP000191672">
    <property type="component" value="Unassembled WGS sequence"/>
</dbReference>
<dbReference type="GO" id="GO:0032040">
    <property type="term" value="C:small-subunit processome"/>
    <property type="evidence" value="ECO:0007669"/>
    <property type="project" value="TreeGrafter"/>
</dbReference>
<protein>
    <recommendedName>
        <fullName evidence="7">U3 small nucleolar ribonucleoprotein protein MPP10</fullName>
    </recommendedName>
</protein>
<feature type="compositionally biased region" description="Acidic residues" evidence="8">
    <location>
        <begin position="235"/>
        <end position="245"/>
    </location>
</feature>
<accession>A0A1V6Q7W0</accession>
<feature type="region of interest" description="Disordered" evidence="8">
    <location>
        <begin position="54"/>
        <end position="73"/>
    </location>
</feature>
<dbReference type="EMBL" id="MDYN01000010">
    <property type="protein sequence ID" value="OQD85320.1"/>
    <property type="molecule type" value="Genomic_DNA"/>
</dbReference>
<organism evidence="9 10">
    <name type="scientific">Penicillium antarcticum</name>
    <dbReference type="NCBI Taxonomy" id="416450"/>
    <lineage>
        <taxon>Eukaryota</taxon>
        <taxon>Fungi</taxon>
        <taxon>Dikarya</taxon>
        <taxon>Ascomycota</taxon>
        <taxon>Pezizomycotina</taxon>
        <taxon>Eurotiomycetes</taxon>
        <taxon>Eurotiomycetidae</taxon>
        <taxon>Eurotiales</taxon>
        <taxon>Aspergillaceae</taxon>
        <taxon>Penicillium</taxon>
    </lineage>
</organism>
<dbReference type="Pfam" id="PF04006">
    <property type="entry name" value="Mpp10"/>
    <property type="match status" value="1"/>
</dbReference>
<evidence type="ECO:0000256" key="4">
    <source>
        <dbReference type="ARBA" id="ARBA00023242"/>
    </source>
</evidence>
<keyword evidence="3 7" id="KW-0698">rRNA processing</keyword>
<evidence type="ECO:0000256" key="2">
    <source>
        <dbReference type="ARBA" id="ARBA00022517"/>
    </source>
</evidence>
<feature type="compositionally biased region" description="Basic and acidic residues" evidence="8">
    <location>
        <begin position="357"/>
        <end position="367"/>
    </location>
</feature>
<gene>
    <name evidence="9" type="ORF">PENANT_c010G10977</name>
</gene>
<keyword evidence="5 7" id="KW-0687">Ribonucleoprotein</keyword>
<dbReference type="PANTHER" id="PTHR17039:SF0">
    <property type="entry name" value="U3 SMALL NUCLEOLAR RIBONUCLEOPROTEIN PROTEIN MPP10"/>
    <property type="match status" value="1"/>
</dbReference>
<evidence type="ECO:0000313" key="10">
    <source>
        <dbReference type="Proteomes" id="UP000191672"/>
    </source>
</evidence>
<comment type="similarity">
    <text evidence="6 7">Belongs to the MPP10 family.</text>
</comment>
<dbReference type="STRING" id="416450.A0A1V6Q7W0"/>
<keyword evidence="4 7" id="KW-0539">Nucleus</keyword>
<comment type="function">
    <text evidence="7">Involved in nucleolar processing of pre-18S ribosomal RNA.</text>
</comment>
<dbReference type="GO" id="GO:0034457">
    <property type="term" value="C:Mpp10 complex"/>
    <property type="evidence" value="ECO:0007669"/>
    <property type="project" value="UniProtKB-UniRule"/>
</dbReference>
<evidence type="ECO:0000256" key="7">
    <source>
        <dbReference type="PIRNR" id="PIRNR017300"/>
    </source>
</evidence>
<evidence type="ECO:0000256" key="5">
    <source>
        <dbReference type="ARBA" id="ARBA00023274"/>
    </source>
</evidence>
<keyword evidence="10" id="KW-1185">Reference proteome</keyword>
<feature type="region of interest" description="Disordered" evidence="8">
    <location>
        <begin position="219"/>
        <end position="400"/>
    </location>
</feature>
<proteinExistence type="inferred from homology"/>
<sequence length="699" mass="77235">MGKAATQSEMALPSALSSPWEFLRPTSDLHTTVVDSAKHILDSLAGSIVDAQTTRRQLNKKRKRSDHESDSATLQLKNLYVDGFTSNQIWEQATRILESTGDEVERDITLITQHSGYSAMSEDEQAHEVSDPEAAQSDSDSNENLLEDVSEASDVEGDPEEESQIGSDDLEHEDMDQEDDMEEWDDEKSSIGSAQEEPEVFVEDRFGLNDGFFSIDDFNKQSEALERQDVKGGPEEGEDSDEEDVDWHTNPLMAGSAAPVRNADTSKTSRTIGENEDEMDDSEEEGPTFGNADLNGDSDSDAMDMDMDTGDSAGWANTSDIKYADFFAPPPRKASSKKMRALPKTQPDAPVEDDDVDRAIADVRRDLFDDDDASSAGEDTALDESGDSGAPRSTHEKQRARIADEIRRLEAANVAKKEWMLAGEARAVERPVNSLIEEDLDFERIGKPVPVVTNETTEDIEELVKRRILAGEFDEVIRRRPGASDAQATRRGRFELDDTKPQQGLAEMYEADHLRANDPNYVDSKDRKLMREHAEITNLWNEVSSQLDTLCNWHYKPKIAQASINVVTDAPTIMMEEARPTAGSATAGPVGLAPQEIYTPGDGDRVAGEMVMKNGETISKDEMTREEKAKIRRHNKKTSKKANAEPTRQQPGKAAEKQQMMSDLKKGGVKVIDKEGRVTDINGGSVDASAKTRGDTLKL</sequence>
<dbReference type="PIRSF" id="PIRSF017300">
    <property type="entry name" value="snoRNP_Mpp10"/>
    <property type="match status" value="1"/>
</dbReference>
<feature type="compositionally biased region" description="Acidic residues" evidence="8">
    <location>
        <begin position="296"/>
        <end position="309"/>
    </location>
</feature>
<comment type="caution">
    <text evidence="9">The sequence shown here is derived from an EMBL/GenBank/DDBJ whole genome shotgun (WGS) entry which is preliminary data.</text>
</comment>
<evidence type="ECO:0000256" key="6">
    <source>
        <dbReference type="ARBA" id="ARBA00029455"/>
    </source>
</evidence>
<evidence type="ECO:0000256" key="8">
    <source>
        <dbReference type="SAM" id="MobiDB-lite"/>
    </source>
</evidence>